<dbReference type="AlphaFoldDB" id="A0A1G4EVM5"/>
<dbReference type="Proteomes" id="UP000195696">
    <property type="component" value="Unassembled WGS sequence"/>
</dbReference>
<proteinExistence type="predicted"/>
<name>A0A1G4EVM5_BACMY</name>
<reference evidence="1 2" key="1">
    <citation type="submission" date="2016-08" db="EMBL/GenBank/DDBJ databases">
        <authorList>
            <person name="Seilhamer J.J."/>
        </authorList>
    </citation>
    <scope>NUCLEOTIDE SEQUENCE [LARGE SCALE GENOMIC DNA]</scope>
    <source>
        <strain evidence="1 2">SDA_GO95</strain>
    </source>
</reference>
<sequence length="18" mass="1865">MGISPVYAILVGASVLKF</sequence>
<evidence type="ECO:0000313" key="2">
    <source>
        <dbReference type="Proteomes" id="UP000195696"/>
    </source>
</evidence>
<evidence type="ECO:0000313" key="1">
    <source>
        <dbReference type="EMBL" id="SCB70079.1"/>
    </source>
</evidence>
<gene>
    <name evidence="1" type="ORF">BWGO95_04247</name>
</gene>
<dbReference type="EMBL" id="FMAK01000051">
    <property type="protein sequence ID" value="SCB70079.1"/>
    <property type="molecule type" value="Genomic_DNA"/>
</dbReference>
<organism evidence="1 2">
    <name type="scientific">Bacillus mycoides</name>
    <dbReference type="NCBI Taxonomy" id="1405"/>
    <lineage>
        <taxon>Bacteria</taxon>
        <taxon>Bacillati</taxon>
        <taxon>Bacillota</taxon>
        <taxon>Bacilli</taxon>
        <taxon>Bacillales</taxon>
        <taxon>Bacillaceae</taxon>
        <taxon>Bacillus</taxon>
        <taxon>Bacillus cereus group</taxon>
    </lineage>
</organism>
<accession>A0A1G4EVM5</accession>
<protein>
    <submittedName>
        <fullName evidence="1">Uncharacterized protein</fullName>
    </submittedName>
</protein>